<organism evidence="5 6">
    <name type="scientific">Enterococcus sulfureus ATCC 49903</name>
    <dbReference type="NCBI Taxonomy" id="1140003"/>
    <lineage>
        <taxon>Bacteria</taxon>
        <taxon>Bacillati</taxon>
        <taxon>Bacillota</taxon>
        <taxon>Bacilli</taxon>
        <taxon>Lactobacillales</taxon>
        <taxon>Enterococcaceae</taxon>
        <taxon>Enterococcus</taxon>
    </lineage>
</organism>
<feature type="domain" description="HTH araC/xylS-type" evidence="4">
    <location>
        <begin position="175"/>
        <end position="272"/>
    </location>
</feature>
<keyword evidence="2" id="KW-0238">DNA-binding</keyword>
<protein>
    <recommendedName>
        <fullName evidence="4">HTH araC/xylS-type domain-containing protein</fullName>
    </recommendedName>
</protein>
<proteinExistence type="predicted"/>
<dbReference type="Gene3D" id="2.60.120.280">
    <property type="entry name" value="Regulatory protein AraC"/>
    <property type="match status" value="1"/>
</dbReference>
<keyword evidence="1" id="KW-0805">Transcription regulation</keyword>
<dbReference type="GO" id="GO:0003700">
    <property type="term" value="F:DNA-binding transcription factor activity"/>
    <property type="evidence" value="ECO:0007669"/>
    <property type="project" value="InterPro"/>
</dbReference>
<dbReference type="Pfam" id="PF12833">
    <property type="entry name" value="HTH_18"/>
    <property type="match status" value="1"/>
</dbReference>
<dbReference type="RefSeq" id="WP_016186130.1">
    <property type="nucleotide sequence ID" value="NZ_ASWO01000003.1"/>
</dbReference>
<evidence type="ECO:0000259" key="4">
    <source>
        <dbReference type="PROSITE" id="PS01124"/>
    </source>
</evidence>
<dbReference type="InterPro" id="IPR009057">
    <property type="entry name" value="Homeodomain-like_sf"/>
</dbReference>
<sequence>MEQAIFSVLPQRMIQSSLQFEFCGFSKTLDHHSFGPAVRDLYILHLVLDGEGMYTVKNKQYFLKKGDFFLIRPNDTTFYSSSVKHPWSYIWIAFSGVTADQIITKSCLEQTYYVASTKNITPYISTIQNCLETKSSELTQELKLTELTYRFLALFVQDAVNSEPNIAQKVSPLILQVIQLIKEEYQTISIQRLATQLAVNRSHLSRQFKKEMNMTIQQWLMSIRINQAAFLLINTDQSVETISEAVGFSSLVSFSRAFHRYTNEAPTTYRKRVHQPEGSIDSFETLINRIEKQSPTTRST</sequence>
<accession>S0NXR3</accession>
<dbReference type="InterPro" id="IPR003313">
    <property type="entry name" value="AraC-bd"/>
</dbReference>
<dbReference type="PROSITE" id="PS01124">
    <property type="entry name" value="HTH_ARAC_FAMILY_2"/>
    <property type="match status" value="1"/>
</dbReference>
<dbReference type="Gene3D" id="1.10.10.60">
    <property type="entry name" value="Homeodomain-like"/>
    <property type="match status" value="2"/>
</dbReference>
<dbReference type="OrthoDB" id="9813413at2"/>
<dbReference type="SUPFAM" id="SSF46689">
    <property type="entry name" value="Homeodomain-like"/>
    <property type="match status" value="2"/>
</dbReference>
<dbReference type="InterPro" id="IPR037923">
    <property type="entry name" value="HTH-like"/>
</dbReference>
<evidence type="ECO:0000256" key="1">
    <source>
        <dbReference type="ARBA" id="ARBA00023015"/>
    </source>
</evidence>
<dbReference type="CDD" id="cd06986">
    <property type="entry name" value="cupin_MmsR-like_N"/>
    <property type="match status" value="1"/>
</dbReference>
<keyword evidence="6" id="KW-1185">Reference proteome</keyword>
<dbReference type="Proteomes" id="UP000015961">
    <property type="component" value="Unassembled WGS sequence"/>
</dbReference>
<dbReference type="STRING" id="1140003.OMY_01693"/>
<dbReference type="InterPro" id="IPR018060">
    <property type="entry name" value="HTH_AraC"/>
</dbReference>
<reference evidence="5 6" key="1">
    <citation type="submission" date="2013-03" db="EMBL/GenBank/DDBJ databases">
        <title>The Genome Sequence of Enterococcus sulfureus ATCC_49903 (PacBio/Illumina hybrid assembly).</title>
        <authorList>
            <consortium name="The Broad Institute Genomics Platform"/>
            <consortium name="The Broad Institute Genome Sequencing Center for Infectious Disease"/>
            <person name="Earl A."/>
            <person name="Russ C."/>
            <person name="Gilmore M."/>
            <person name="Surin D."/>
            <person name="Walker B."/>
            <person name="Young S."/>
            <person name="Zeng Q."/>
            <person name="Gargeya S."/>
            <person name="Fitzgerald M."/>
            <person name="Haas B."/>
            <person name="Abouelleil A."/>
            <person name="Allen A.W."/>
            <person name="Alvarado L."/>
            <person name="Arachchi H.M."/>
            <person name="Berlin A.M."/>
            <person name="Chapman S.B."/>
            <person name="Gainer-Dewar J."/>
            <person name="Goldberg J."/>
            <person name="Griggs A."/>
            <person name="Gujja S."/>
            <person name="Hansen M."/>
            <person name="Howarth C."/>
            <person name="Imamovic A."/>
            <person name="Ireland A."/>
            <person name="Larimer J."/>
            <person name="McCowan C."/>
            <person name="Murphy C."/>
            <person name="Pearson M."/>
            <person name="Poon T.W."/>
            <person name="Priest M."/>
            <person name="Roberts A."/>
            <person name="Saif S."/>
            <person name="Shea T."/>
            <person name="Sisk P."/>
            <person name="Sykes S."/>
            <person name="Wortman J."/>
            <person name="Nusbaum C."/>
            <person name="Birren B."/>
        </authorList>
    </citation>
    <scope>NUCLEOTIDE SEQUENCE [LARGE SCALE GENOMIC DNA]</scope>
    <source>
        <strain evidence="5 6">ATCC 49903</strain>
    </source>
</reference>
<dbReference type="eggNOG" id="COG2207">
    <property type="taxonomic scope" value="Bacteria"/>
</dbReference>
<evidence type="ECO:0000313" key="5">
    <source>
        <dbReference type="EMBL" id="EOT86144.1"/>
    </source>
</evidence>
<evidence type="ECO:0000313" key="6">
    <source>
        <dbReference type="Proteomes" id="UP000015961"/>
    </source>
</evidence>
<name>S0NXR3_9ENTE</name>
<dbReference type="EMBL" id="ASWO01000003">
    <property type="protein sequence ID" value="EOT86144.1"/>
    <property type="molecule type" value="Genomic_DNA"/>
</dbReference>
<evidence type="ECO:0000256" key="3">
    <source>
        <dbReference type="ARBA" id="ARBA00023163"/>
    </source>
</evidence>
<dbReference type="Pfam" id="PF02311">
    <property type="entry name" value="AraC_binding"/>
    <property type="match status" value="1"/>
</dbReference>
<dbReference type="PATRIC" id="fig|1140003.3.peg.1631"/>
<dbReference type="SUPFAM" id="SSF51215">
    <property type="entry name" value="Regulatory protein AraC"/>
    <property type="match status" value="1"/>
</dbReference>
<comment type="caution">
    <text evidence="5">The sequence shown here is derived from an EMBL/GenBank/DDBJ whole genome shotgun (WGS) entry which is preliminary data.</text>
</comment>
<dbReference type="GO" id="GO:0043565">
    <property type="term" value="F:sequence-specific DNA binding"/>
    <property type="evidence" value="ECO:0007669"/>
    <property type="project" value="InterPro"/>
</dbReference>
<gene>
    <name evidence="5" type="ORF">I573_00897</name>
</gene>
<evidence type="ECO:0000256" key="2">
    <source>
        <dbReference type="ARBA" id="ARBA00023125"/>
    </source>
</evidence>
<dbReference type="PANTHER" id="PTHR43280:SF28">
    <property type="entry name" value="HTH-TYPE TRANSCRIPTIONAL ACTIVATOR RHAS"/>
    <property type="match status" value="1"/>
</dbReference>
<dbReference type="AlphaFoldDB" id="S0NXR3"/>
<keyword evidence="3" id="KW-0804">Transcription</keyword>
<dbReference type="PANTHER" id="PTHR43280">
    <property type="entry name" value="ARAC-FAMILY TRANSCRIPTIONAL REGULATOR"/>
    <property type="match status" value="1"/>
</dbReference>
<dbReference type="SMART" id="SM00342">
    <property type="entry name" value="HTH_ARAC"/>
    <property type="match status" value="1"/>
</dbReference>